<protein>
    <submittedName>
        <fullName evidence="1">Uncharacterized protein</fullName>
    </submittedName>
</protein>
<dbReference type="AlphaFoldDB" id="X0TMG7"/>
<comment type="caution">
    <text evidence="1">The sequence shown here is derived from an EMBL/GenBank/DDBJ whole genome shotgun (WGS) entry which is preliminary data.</text>
</comment>
<accession>X0TMG7</accession>
<name>X0TMG7_9ZZZZ</name>
<dbReference type="EMBL" id="BARS01018432">
    <property type="protein sequence ID" value="GAF94429.1"/>
    <property type="molecule type" value="Genomic_DNA"/>
</dbReference>
<evidence type="ECO:0000313" key="1">
    <source>
        <dbReference type="EMBL" id="GAF94429.1"/>
    </source>
</evidence>
<organism evidence="1">
    <name type="scientific">marine sediment metagenome</name>
    <dbReference type="NCBI Taxonomy" id="412755"/>
    <lineage>
        <taxon>unclassified sequences</taxon>
        <taxon>metagenomes</taxon>
        <taxon>ecological metagenomes</taxon>
    </lineage>
</organism>
<proteinExistence type="predicted"/>
<gene>
    <name evidence="1" type="ORF">S01H1_29995</name>
</gene>
<sequence length="63" mass="7882">MKLYSIYRADIINEDEELRDKIHNLIQKHYSHLRHYLRREIIVDEFLINEILTTVKDHYKKEK</sequence>
<reference evidence="1" key="1">
    <citation type="journal article" date="2014" name="Front. Microbiol.">
        <title>High frequency of phylogenetically diverse reductive dehalogenase-homologous genes in deep subseafloor sedimentary metagenomes.</title>
        <authorList>
            <person name="Kawai M."/>
            <person name="Futagami T."/>
            <person name="Toyoda A."/>
            <person name="Takaki Y."/>
            <person name="Nishi S."/>
            <person name="Hori S."/>
            <person name="Arai W."/>
            <person name="Tsubouchi T."/>
            <person name="Morono Y."/>
            <person name="Uchiyama I."/>
            <person name="Ito T."/>
            <person name="Fujiyama A."/>
            <person name="Inagaki F."/>
            <person name="Takami H."/>
        </authorList>
    </citation>
    <scope>NUCLEOTIDE SEQUENCE</scope>
    <source>
        <strain evidence="1">Expedition CK06-06</strain>
    </source>
</reference>